<feature type="transmembrane region" description="Helical" evidence="8">
    <location>
        <begin position="154"/>
        <end position="176"/>
    </location>
</feature>
<dbReference type="GO" id="GO:0042910">
    <property type="term" value="F:xenobiotic transmembrane transporter activity"/>
    <property type="evidence" value="ECO:0007669"/>
    <property type="project" value="InterPro"/>
</dbReference>
<evidence type="ECO:0000259" key="9">
    <source>
        <dbReference type="PROSITE" id="PS50850"/>
    </source>
</evidence>
<dbReference type="EMBL" id="AYSJ01000014">
    <property type="protein sequence ID" value="ETS30513.1"/>
    <property type="molecule type" value="Genomic_DNA"/>
</dbReference>
<feature type="transmembrane region" description="Helical" evidence="8">
    <location>
        <begin position="295"/>
        <end position="315"/>
    </location>
</feature>
<organism evidence="10 11">
    <name type="scientific">Photorhabdus khanii NC19</name>
    <dbReference type="NCBI Taxonomy" id="1004151"/>
    <lineage>
        <taxon>Bacteria</taxon>
        <taxon>Pseudomonadati</taxon>
        <taxon>Pseudomonadota</taxon>
        <taxon>Gammaproteobacteria</taxon>
        <taxon>Enterobacterales</taxon>
        <taxon>Morganellaceae</taxon>
        <taxon>Photorhabdus</taxon>
    </lineage>
</organism>
<evidence type="ECO:0000256" key="3">
    <source>
        <dbReference type="ARBA" id="ARBA00022448"/>
    </source>
</evidence>
<keyword evidence="7 8" id="KW-0472">Membrane</keyword>
<evidence type="ECO:0000256" key="2">
    <source>
        <dbReference type="ARBA" id="ARBA00006236"/>
    </source>
</evidence>
<dbReference type="PROSITE" id="PS50850">
    <property type="entry name" value="MFS"/>
    <property type="match status" value="1"/>
</dbReference>
<keyword evidence="3 8" id="KW-0813">Transport</keyword>
<keyword evidence="4" id="KW-1003">Cell membrane</keyword>
<feature type="transmembrane region" description="Helical" evidence="8">
    <location>
        <begin position="386"/>
        <end position="405"/>
    </location>
</feature>
<dbReference type="Pfam" id="PF07690">
    <property type="entry name" value="MFS_1"/>
    <property type="match status" value="1"/>
</dbReference>
<dbReference type="PANTHER" id="PTHR23502">
    <property type="entry name" value="MAJOR FACILITATOR SUPERFAMILY"/>
    <property type="match status" value="1"/>
</dbReference>
<dbReference type="InterPro" id="IPR011701">
    <property type="entry name" value="MFS"/>
</dbReference>
<keyword evidence="5 8" id="KW-0812">Transmembrane</keyword>
<dbReference type="InterPro" id="IPR004812">
    <property type="entry name" value="Efflux_drug-R_Bcr/CmlA"/>
</dbReference>
<dbReference type="InterPro" id="IPR020846">
    <property type="entry name" value="MFS_dom"/>
</dbReference>
<gene>
    <name evidence="10" type="ORF">PTE_03866</name>
</gene>
<dbReference type="Proteomes" id="UP000018957">
    <property type="component" value="Unassembled WGS sequence"/>
</dbReference>
<feature type="transmembrane region" description="Helical" evidence="8">
    <location>
        <begin position="96"/>
        <end position="115"/>
    </location>
</feature>
<keyword evidence="11" id="KW-1185">Reference proteome</keyword>
<dbReference type="AlphaFoldDB" id="W3V414"/>
<comment type="subcellular location">
    <subcellularLocation>
        <location evidence="8">Cell inner membrane</location>
        <topology evidence="8">Multi-pass membrane protein</topology>
    </subcellularLocation>
    <subcellularLocation>
        <location evidence="1">Cell membrane</location>
        <topology evidence="1">Multi-pass membrane protein</topology>
    </subcellularLocation>
</comment>
<name>W3V414_9GAMM</name>
<evidence type="ECO:0000256" key="6">
    <source>
        <dbReference type="ARBA" id="ARBA00022989"/>
    </source>
</evidence>
<feature type="transmembrane region" description="Helical" evidence="8">
    <location>
        <begin position="270"/>
        <end position="288"/>
    </location>
</feature>
<evidence type="ECO:0000313" key="11">
    <source>
        <dbReference type="Proteomes" id="UP000018957"/>
    </source>
</evidence>
<feature type="domain" description="Major facilitator superfamily (MFS) profile" evidence="9">
    <location>
        <begin position="30"/>
        <end position="411"/>
    </location>
</feature>
<dbReference type="NCBIfam" id="NF008270">
    <property type="entry name" value="PRK11043.1"/>
    <property type="match status" value="1"/>
</dbReference>
<protein>
    <recommendedName>
        <fullName evidence="8">Bcr/CflA family efflux transporter</fullName>
    </recommendedName>
</protein>
<dbReference type="NCBIfam" id="TIGR00710">
    <property type="entry name" value="efflux_Bcr_CflA"/>
    <property type="match status" value="1"/>
</dbReference>
<proteinExistence type="inferred from homology"/>
<dbReference type="SUPFAM" id="SSF103473">
    <property type="entry name" value="MFS general substrate transporter"/>
    <property type="match status" value="1"/>
</dbReference>
<dbReference type="GO" id="GO:1990961">
    <property type="term" value="P:xenobiotic detoxification by transmembrane export across the plasma membrane"/>
    <property type="evidence" value="ECO:0007669"/>
    <property type="project" value="InterPro"/>
</dbReference>
<dbReference type="GO" id="GO:0005886">
    <property type="term" value="C:plasma membrane"/>
    <property type="evidence" value="ECO:0007669"/>
    <property type="project" value="UniProtKB-SubCell"/>
</dbReference>
<dbReference type="CDD" id="cd17320">
    <property type="entry name" value="MFS_MdfA_MDR_like"/>
    <property type="match status" value="1"/>
</dbReference>
<evidence type="ECO:0000256" key="8">
    <source>
        <dbReference type="RuleBase" id="RU365088"/>
    </source>
</evidence>
<evidence type="ECO:0000256" key="1">
    <source>
        <dbReference type="ARBA" id="ARBA00004651"/>
    </source>
</evidence>
<sequence length="422" mass="46297">MYKYSYLPTQQIISIMTSKENNQMKNSSQFMFYLAGLSMLGYLAIDMYLPAFGPMQQELGTSAGAISASLSIFLAGFAFAQLLWGPLSDRFGRKPIIITGLLMFSVGCLGMLWITDTTQLLVLRFIQAIGVCSAAVSWQALVIDRYDANRTKRVFATIMPLVALSPALAPLMGAWLLQHGSWRIIFLVLLAITLLLLLPTLFLQENRKKNSETETQKNHVSFFTLLKSPVFSGNVLIFASCSAGFFAWLTGSPFILGKMGYGPNDIGLSYVPQTLAFMAGGYGCRSILSKIRSEIVFPYLLVGYAVSMIVLYLIAKFSEPTMLTILIPFCFMAAMNGASYPIAVANALSVYPQDSGKAAALQNTLQLGLCFIASLVVSAFVNNPLISTTTVMASTVILMALGYFIQWKKKADRYIQAVEKHS</sequence>
<feature type="transmembrane region" description="Helical" evidence="8">
    <location>
        <begin position="121"/>
        <end position="142"/>
    </location>
</feature>
<dbReference type="FunFam" id="1.20.1720.10:FF:000005">
    <property type="entry name" value="Bcr/CflA family efflux transporter"/>
    <property type="match status" value="1"/>
</dbReference>
<dbReference type="PANTHER" id="PTHR23502:SF162">
    <property type="entry name" value="INNER MEMBRANE TRANSPORT PROTEIN YDHC"/>
    <property type="match status" value="1"/>
</dbReference>
<evidence type="ECO:0000313" key="10">
    <source>
        <dbReference type="EMBL" id="ETS30513.1"/>
    </source>
</evidence>
<comment type="similarity">
    <text evidence="2 8">Belongs to the major facilitator superfamily. Bcr/CmlA family.</text>
</comment>
<keyword evidence="6 8" id="KW-1133">Transmembrane helix</keyword>
<feature type="transmembrane region" description="Helical" evidence="8">
    <location>
        <begin position="30"/>
        <end position="51"/>
    </location>
</feature>
<dbReference type="Gene3D" id="1.20.1720.10">
    <property type="entry name" value="Multidrug resistance protein D"/>
    <property type="match status" value="1"/>
</dbReference>
<accession>W3V414</accession>
<dbReference type="PATRIC" id="fig|1004151.3.peg.3757"/>
<feature type="transmembrane region" description="Helical" evidence="8">
    <location>
        <begin position="63"/>
        <end position="84"/>
    </location>
</feature>
<evidence type="ECO:0000256" key="5">
    <source>
        <dbReference type="ARBA" id="ARBA00022692"/>
    </source>
</evidence>
<evidence type="ECO:0000256" key="4">
    <source>
        <dbReference type="ARBA" id="ARBA00022475"/>
    </source>
</evidence>
<evidence type="ECO:0000256" key="7">
    <source>
        <dbReference type="ARBA" id="ARBA00023136"/>
    </source>
</evidence>
<reference evidence="10 11" key="1">
    <citation type="submission" date="2013-11" db="EMBL/GenBank/DDBJ databases">
        <title>Elucidation of the Photorhabdus temperata genome and generation of transposon mutant library to identify motility mutants.</title>
        <authorList>
            <person name="Hurst S.G.IV."/>
            <person name="Micheals B."/>
            <person name="Abebe-Akele F."/>
            <person name="Rowedder H."/>
            <person name="Bullock H."/>
            <person name="Jackobeck R."/>
            <person name="Janicki E."/>
            <person name="Tisa L.S."/>
        </authorList>
    </citation>
    <scope>NUCLEOTIDE SEQUENCE [LARGE SCALE GENOMIC DNA]</scope>
    <source>
        <strain evidence="10 11">NC19</strain>
    </source>
</reference>
<keyword evidence="8" id="KW-0997">Cell inner membrane</keyword>
<feature type="transmembrane region" description="Helical" evidence="8">
    <location>
        <begin position="224"/>
        <end position="250"/>
    </location>
</feature>
<comment type="caution">
    <text evidence="10">The sequence shown here is derived from an EMBL/GenBank/DDBJ whole genome shotgun (WGS) entry which is preliminary data.</text>
</comment>
<feature type="transmembrane region" description="Helical" evidence="8">
    <location>
        <begin position="321"/>
        <end position="348"/>
    </location>
</feature>
<feature type="transmembrane region" description="Helical" evidence="8">
    <location>
        <begin position="360"/>
        <end position="380"/>
    </location>
</feature>
<dbReference type="InterPro" id="IPR036259">
    <property type="entry name" value="MFS_trans_sf"/>
</dbReference>
<feature type="transmembrane region" description="Helical" evidence="8">
    <location>
        <begin position="182"/>
        <end position="203"/>
    </location>
</feature>